<dbReference type="SMART" id="SM00225">
    <property type="entry name" value="BTB"/>
    <property type="match status" value="1"/>
</dbReference>
<dbReference type="AlphaFoldDB" id="A0A8K0DLF4"/>
<dbReference type="PROSITE" id="PS50097">
    <property type="entry name" value="BTB"/>
    <property type="match status" value="1"/>
</dbReference>
<evidence type="ECO:0000259" key="3">
    <source>
        <dbReference type="PROSITE" id="PS50097"/>
    </source>
</evidence>
<evidence type="ECO:0000313" key="4">
    <source>
        <dbReference type="EMBL" id="KAF3433307.1"/>
    </source>
</evidence>
<accession>A0A8K0DLF4</accession>
<dbReference type="InterPro" id="IPR000210">
    <property type="entry name" value="BTB/POZ_dom"/>
</dbReference>
<comment type="caution">
    <text evidence="4">The sequence shown here is derived from an EMBL/GenBank/DDBJ whole genome shotgun (WGS) entry which is preliminary data.</text>
</comment>
<feature type="domain" description="BTB" evidence="3">
    <location>
        <begin position="64"/>
        <end position="134"/>
    </location>
</feature>
<dbReference type="InterPro" id="IPR044784">
    <property type="entry name" value="At1g01640-like"/>
</dbReference>
<reference evidence="4" key="1">
    <citation type="submission" date="2020-03" db="EMBL/GenBank/DDBJ databases">
        <title>A high-quality chromosome-level genome assembly of a woody plant with both climbing and erect habits, Rhamnella rubrinervis.</title>
        <authorList>
            <person name="Lu Z."/>
            <person name="Yang Y."/>
            <person name="Zhu X."/>
            <person name="Sun Y."/>
        </authorList>
    </citation>
    <scope>NUCLEOTIDE SEQUENCE</scope>
    <source>
        <strain evidence="4">BYM</strain>
        <tissue evidence="4">Leaf</tissue>
    </source>
</reference>
<sequence>MKDMSTTPPLEVALVHPHPTAQGNHTLSTAARRVCDLKDAEDELNEKIKFLSEFVAAFKDQIHTDILLKPGNNGPPVPAHKALMAIRSEVFRNMLDSDECKAPANDTITLTELNHEELEALLEFLYNGCLAEEKMNRLVYPLSLAADKYHIPYLRKLCERHMLKSLNSSNVLDVLEIADVCAYQALKETALKYIVMNMEEIVFSAAFDSFAIKNPHLSVQITRASLMDAKRLSSNSVS</sequence>
<gene>
    <name evidence="4" type="ORF">FNV43_RR24409</name>
</gene>
<dbReference type="Gene3D" id="1.25.40.420">
    <property type="match status" value="1"/>
</dbReference>
<dbReference type="Pfam" id="PF00651">
    <property type="entry name" value="BTB"/>
    <property type="match status" value="1"/>
</dbReference>
<dbReference type="OrthoDB" id="6359943at2759"/>
<dbReference type="InterPro" id="IPR011333">
    <property type="entry name" value="SKP1/BTB/POZ_sf"/>
</dbReference>
<proteinExistence type="predicted"/>
<evidence type="ECO:0000256" key="2">
    <source>
        <dbReference type="ARBA" id="ARBA00004906"/>
    </source>
</evidence>
<dbReference type="EMBL" id="VOIH02000011">
    <property type="protein sequence ID" value="KAF3433307.1"/>
    <property type="molecule type" value="Genomic_DNA"/>
</dbReference>
<evidence type="ECO:0000313" key="5">
    <source>
        <dbReference type="Proteomes" id="UP000796880"/>
    </source>
</evidence>
<dbReference type="PANTHER" id="PTHR47274">
    <property type="entry name" value="BTB/POZ DOMAIN CONTAINING PROTEIN, EXPRESSED-RELATED"/>
    <property type="match status" value="1"/>
</dbReference>
<dbReference type="Gene3D" id="3.30.710.10">
    <property type="entry name" value="Potassium Channel Kv1.1, Chain A"/>
    <property type="match status" value="1"/>
</dbReference>
<name>A0A8K0DLF4_9ROSA</name>
<evidence type="ECO:0000256" key="1">
    <source>
        <dbReference type="ARBA" id="ARBA00002668"/>
    </source>
</evidence>
<dbReference type="SUPFAM" id="SSF54695">
    <property type="entry name" value="POZ domain"/>
    <property type="match status" value="1"/>
</dbReference>
<dbReference type="CDD" id="cd14733">
    <property type="entry name" value="BACK"/>
    <property type="match status" value="1"/>
</dbReference>
<comment type="function">
    <text evidence="1">May act as a substrate-specific adapter of an E3 ubiquitin-protein ligase complex (CUL3-RBX1-BTB) which mediates the ubiquitination and subsequent proteasomal degradation of target proteins.</text>
</comment>
<dbReference type="PANTHER" id="PTHR47274:SF1">
    <property type="entry name" value="BTB_POZ DOMAIN CONTAINING PROTEIN, EXPRESSED"/>
    <property type="match status" value="1"/>
</dbReference>
<dbReference type="Proteomes" id="UP000796880">
    <property type="component" value="Unassembled WGS sequence"/>
</dbReference>
<protein>
    <recommendedName>
        <fullName evidence="3">BTB domain-containing protein</fullName>
    </recommendedName>
</protein>
<organism evidence="4 5">
    <name type="scientific">Rhamnella rubrinervis</name>
    <dbReference type="NCBI Taxonomy" id="2594499"/>
    <lineage>
        <taxon>Eukaryota</taxon>
        <taxon>Viridiplantae</taxon>
        <taxon>Streptophyta</taxon>
        <taxon>Embryophyta</taxon>
        <taxon>Tracheophyta</taxon>
        <taxon>Spermatophyta</taxon>
        <taxon>Magnoliopsida</taxon>
        <taxon>eudicotyledons</taxon>
        <taxon>Gunneridae</taxon>
        <taxon>Pentapetalae</taxon>
        <taxon>rosids</taxon>
        <taxon>fabids</taxon>
        <taxon>Rosales</taxon>
        <taxon>Rhamnaceae</taxon>
        <taxon>rhamnoid group</taxon>
        <taxon>Rhamneae</taxon>
        <taxon>Rhamnella</taxon>
    </lineage>
</organism>
<keyword evidence="5" id="KW-1185">Reference proteome</keyword>
<comment type="pathway">
    <text evidence="2">Protein modification; protein ubiquitination.</text>
</comment>